<keyword evidence="11" id="KW-1185">Reference proteome</keyword>
<dbReference type="GO" id="GO:0005886">
    <property type="term" value="C:plasma membrane"/>
    <property type="evidence" value="ECO:0007669"/>
    <property type="project" value="UniProtKB-SubCell"/>
</dbReference>
<dbReference type="InterPro" id="IPR000515">
    <property type="entry name" value="MetI-like"/>
</dbReference>
<keyword evidence="5 7" id="KW-1133">Transmembrane helix</keyword>
<dbReference type="PANTHER" id="PTHR43386:SF25">
    <property type="entry name" value="PEPTIDE ABC TRANSPORTER PERMEASE PROTEIN"/>
    <property type="match status" value="1"/>
</dbReference>
<dbReference type="KEGG" id="eke:EK0264_06190"/>
<evidence type="ECO:0000259" key="9">
    <source>
        <dbReference type="PROSITE" id="PS50928"/>
    </source>
</evidence>
<feature type="region of interest" description="Disordered" evidence="8">
    <location>
        <begin position="1"/>
        <end position="53"/>
    </location>
</feature>
<dbReference type="InterPro" id="IPR035906">
    <property type="entry name" value="MetI-like_sf"/>
</dbReference>
<dbReference type="FunCoup" id="A0A7L4YM60">
    <property type="interactions" value="57"/>
</dbReference>
<dbReference type="GO" id="GO:0055085">
    <property type="term" value="P:transmembrane transport"/>
    <property type="evidence" value="ECO:0007669"/>
    <property type="project" value="InterPro"/>
</dbReference>
<feature type="transmembrane region" description="Helical" evidence="7">
    <location>
        <begin position="246"/>
        <end position="276"/>
    </location>
</feature>
<dbReference type="PANTHER" id="PTHR43386">
    <property type="entry name" value="OLIGOPEPTIDE TRANSPORT SYSTEM PERMEASE PROTEIN APPC"/>
    <property type="match status" value="1"/>
</dbReference>
<evidence type="ECO:0000256" key="4">
    <source>
        <dbReference type="ARBA" id="ARBA00022692"/>
    </source>
</evidence>
<keyword evidence="3" id="KW-1003">Cell membrane</keyword>
<dbReference type="InterPro" id="IPR025966">
    <property type="entry name" value="OppC_N"/>
</dbReference>
<feature type="transmembrane region" description="Helical" evidence="7">
    <location>
        <begin position="296"/>
        <end position="317"/>
    </location>
</feature>
<evidence type="ECO:0000256" key="8">
    <source>
        <dbReference type="SAM" id="MobiDB-lite"/>
    </source>
</evidence>
<evidence type="ECO:0000256" key="2">
    <source>
        <dbReference type="ARBA" id="ARBA00022448"/>
    </source>
</evidence>
<gene>
    <name evidence="10" type="ORF">EK0264_06190</name>
</gene>
<feature type="domain" description="ABC transmembrane type-1" evidence="9">
    <location>
        <begin position="129"/>
        <end position="318"/>
    </location>
</feature>
<evidence type="ECO:0000256" key="3">
    <source>
        <dbReference type="ARBA" id="ARBA00022475"/>
    </source>
</evidence>
<keyword evidence="6 7" id="KW-0472">Membrane</keyword>
<dbReference type="PROSITE" id="PS50928">
    <property type="entry name" value="ABC_TM1"/>
    <property type="match status" value="1"/>
</dbReference>
<keyword evidence="4 7" id="KW-0812">Transmembrane</keyword>
<dbReference type="InParanoid" id="A0A7L4YM60"/>
<feature type="transmembrane region" description="Helical" evidence="7">
    <location>
        <begin position="168"/>
        <end position="186"/>
    </location>
</feature>
<dbReference type="SUPFAM" id="SSF161098">
    <property type="entry name" value="MetI-like"/>
    <property type="match status" value="1"/>
</dbReference>
<accession>A0A7L4YM60</accession>
<evidence type="ECO:0000313" key="10">
    <source>
        <dbReference type="EMBL" id="QHB99913.1"/>
    </source>
</evidence>
<reference evidence="10 11" key="1">
    <citation type="journal article" date="2018" name="Int. J. Syst. Evol. Microbiol.">
        <title>Epidermidibacterium keratini gen. nov., sp. nov., a member of the family Sporichthyaceae, isolated from keratin epidermis.</title>
        <authorList>
            <person name="Lee D.G."/>
            <person name="Trujillo M.E."/>
            <person name="Kang S."/>
            <person name="Nam J.J."/>
            <person name="Kim Y.J."/>
        </authorList>
    </citation>
    <scope>NUCLEOTIDE SEQUENCE [LARGE SCALE GENOMIC DNA]</scope>
    <source>
        <strain evidence="10 11">EPI-7</strain>
    </source>
</reference>
<feature type="transmembrane region" description="Helical" evidence="7">
    <location>
        <begin position="192"/>
        <end position="211"/>
    </location>
</feature>
<dbReference type="Proteomes" id="UP000463857">
    <property type="component" value="Chromosome"/>
</dbReference>
<dbReference type="Pfam" id="PF00528">
    <property type="entry name" value="BPD_transp_1"/>
    <property type="match status" value="1"/>
</dbReference>
<protein>
    <submittedName>
        <fullName evidence="10">ABC transporter permease subunit</fullName>
    </submittedName>
</protein>
<feature type="transmembrane region" description="Helical" evidence="7">
    <location>
        <begin position="131"/>
        <end position="156"/>
    </location>
</feature>
<comment type="subcellular location">
    <subcellularLocation>
        <location evidence="1 7">Cell membrane</location>
        <topology evidence="1 7">Multi-pass membrane protein</topology>
    </subcellularLocation>
</comment>
<evidence type="ECO:0000256" key="6">
    <source>
        <dbReference type="ARBA" id="ARBA00023136"/>
    </source>
</evidence>
<evidence type="ECO:0000256" key="5">
    <source>
        <dbReference type="ARBA" id="ARBA00022989"/>
    </source>
</evidence>
<dbReference type="AlphaFoldDB" id="A0A7L4YM60"/>
<evidence type="ECO:0000256" key="7">
    <source>
        <dbReference type="RuleBase" id="RU363032"/>
    </source>
</evidence>
<dbReference type="InterPro" id="IPR050366">
    <property type="entry name" value="BP-dependent_transpt_permease"/>
</dbReference>
<dbReference type="CDD" id="cd06261">
    <property type="entry name" value="TM_PBP2"/>
    <property type="match status" value="1"/>
</dbReference>
<proteinExistence type="inferred from homology"/>
<dbReference type="Gene3D" id="1.10.3720.10">
    <property type="entry name" value="MetI-like"/>
    <property type="match status" value="1"/>
</dbReference>
<dbReference type="OrthoDB" id="6637947at2"/>
<dbReference type="Pfam" id="PF12911">
    <property type="entry name" value="OppC_N"/>
    <property type="match status" value="1"/>
</dbReference>
<sequence>MSERQTRGSHAPASEEDTGAELAVEPSASGQSAADPATTPQRSPDTDEDVVRAPGTKRFLRRFRSNKLAVAALIVLSIIVLASAFAPLIAPYAPEQIDVLNRLSGSTPEHILGTDALGRDTFSRLLYAGRISLLAAATAVGIAMAIGIPAGLIAGYFGGAVDWLASRIADILMTFPAVLLAMAIIAARGPGLTTAMVALGIVYAPRLFRVVRSSALAVRAETYVEASISIGSSAGRIIRTRILPNILSPLLVQISLLLAAALLAEAALSLLGLGVVPPTPSWGNMLGRGFEDIRKAPLLVVYPGIAIALTTISFNLIGDGLRDSFGRETRKGK</sequence>
<dbReference type="EMBL" id="CP047156">
    <property type="protein sequence ID" value="QHB99913.1"/>
    <property type="molecule type" value="Genomic_DNA"/>
</dbReference>
<evidence type="ECO:0000313" key="11">
    <source>
        <dbReference type="Proteomes" id="UP000463857"/>
    </source>
</evidence>
<name>A0A7L4YM60_9ACTN</name>
<evidence type="ECO:0000256" key="1">
    <source>
        <dbReference type="ARBA" id="ARBA00004651"/>
    </source>
</evidence>
<feature type="compositionally biased region" description="Polar residues" evidence="8">
    <location>
        <begin position="28"/>
        <end position="43"/>
    </location>
</feature>
<comment type="similarity">
    <text evidence="7">Belongs to the binding-protein-dependent transport system permease family.</text>
</comment>
<feature type="transmembrane region" description="Helical" evidence="7">
    <location>
        <begin position="68"/>
        <end position="90"/>
    </location>
</feature>
<keyword evidence="2 7" id="KW-0813">Transport</keyword>
<organism evidence="10 11">
    <name type="scientific">Epidermidibacterium keratini</name>
    <dbReference type="NCBI Taxonomy" id="1891644"/>
    <lineage>
        <taxon>Bacteria</taxon>
        <taxon>Bacillati</taxon>
        <taxon>Actinomycetota</taxon>
        <taxon>Actinomycetes</taxon>
        <taxon>Sporichthyales</taxon>
        <taxon>Sporichthyaceae</taxon>
        <taxon>Epidermidibacterium</taxon>
    </lineage>
</organism>